<keyword evidence="3" id="KW-1185">Reference proteome</keyword>
<feature type="signal peptide" evidence="1">
    <location>
        <begin position="1"/>
        <end position="19"/>
    </location>
</feature>
<dbReference type="KEGG" id="dfe:Dfer_1897"/>
<evidence type="ECO:0008006" key="4">
    <source>
        <dbReference type="Google" id="ProtNLM"/>
    </source>
</evidence>
<reference evidence="2 3" key="1">
    <citation type="journal article" date="2009" name="Stand. Genomic Sci.">
        <title>Complete genome sequence of Dyadobacter fermentans type strain (NS114).</title>
        <authorList>
            <person name="Lang E."/>
            <person name="Lapidus A."/>
            <person name="Chertkov O."/>
            <person name="Brettin T."/>
            <person name="Detter J.C."/>
            <person name="Han C."/>
            <person name="Copeland A."/>
            <person name="Glavina Del Rio T."/>
            <person name="Nolan M."/>
            <person name="Chen F."/>
            <person name="Lucas S."/>
            <person name="Tice H."/>
            <person name="Cheng J.F."/>
            <person name="Land M."/>
            <person name="Hauser L."/>
            <person name="Chang Y.J."/>
            <person name="Jeffries C.D."/>
            <person name="Kopitz M."/>
            <person name="Bruce D."/>
            <person name="Goodwin L."/>
            <person name="Pitluck S."/>
            <person name="Ovchinnikova G."/>
            <person name="Pati A."/>
            <person name="Ivanova N."/>
            <person name="Mavrommatis K."/>
            <person name="Chen A."/>
            <person name="Palaniappan K."/>
            <person name="Chain P."/>
            <person name="Bristow J."/>
            <person name="Eisen J.A."/>
            <person name="Markowitz V."/>
            <person name="Hugenholtz P."/>
            <person name="Goker M."/>
            <person name="Rohde M."/>
            <person name="Kyrpides N.C."/>
            <person name="Klenk H.P."/>
        </authorList>
    </citation>
    <scope>NUCLEOTIDE SEQUENCE [LARGE SCALE GENOMIC DNA]</scope>
    <source>
        <strain evidence="3">ATCC 700827 / DSM 18053 / CIP 107007 / KCTC 52180 / NS114</strain>
    </source>
</reference>
<keyword evidence="1" id="KW-0732">Signal</keyword>
<accession>C6VUZ4</accession>
<gene>
    <name evidence="2" type="ordered locus">Dfer_1897</name>
</gene>
<proteinExistence type="predicted"/>
<dbReference type="eggNOG" id="COG1413">
    <property type="taxonomic scope" value="Bacteria"/>
</dbReference>
<dbReference type="AlphaFoldDB" id="C6VUZ4"/>
<dbReference type="STRING" id="471854.Dfer_1897"/>
<evidence type="ECO:0000313" key="2">
    <source>
        <dbReference type="EMBL" id="ACT93131.1"/>
    </source>
</evidence>
<sequence length="319" mass="34905">MKLVSIVFNLIFLTVVLGACNSKSQDSQSFRELENQCITVLRNVLAEQHEWVKVHAAEFLIWAGHPEGVREAYIEEERMWAAKPQYRIGIWRVLAQAATLDADKQIWTDKILGVFLDSTAADRIHAAETLAKLGISPFGKDQKLTENTLRSEVKSLALYTLWSTAFTSPDSRATVKARFLHAVLNADTEAADKVIPAYALRQLKGISQEESTKLTEAALAEPAGSPARIYLLSAAFTNNDYNSGQFEKLHAAVVSYKSAKSKGAISEMAAALAEKGKAEDIPILTPLLAGASQLENESDRADIAAAAAYAILQIRSRTE</sequence>
<dbReference type="Proteomes" id="UP000002011">
    <property type="component" value="Chromosome"/>
</dbReference>
<name>C6VUZ4_DYAFD</name>
<dbReference type="HOGENOM" id="CLU_923371_0_0_10"/>
<protein>
    <recommendedName>
        <fullName evidence="4">HEAT repeat domain-containing protein</fullName>
    </recommendedName>
</protein>
<dbReference type="RefSeq" id="WP_015811384.1">
    <property type="nucleotide sequence ID" value="NC_013037.1"/>
</dbReference>
<feature type="chain" id="PRO_5002971969" description="HEAT repeat domain-containing protein" evidence="1">
    <location>
        <begin position="20"/>
        <end position="319"/>
    </location>
</feature>
<evidence type="ECO:0000256" key="1">
    <source>
        <dbReference type="SAM" id="SignalP"/>
    </source>
</evidence>
<dbReference type="PROSITE" id="PS51257">
    <property type="entry name" value="PROKAR_LIPOPROTEIN"/>
    <property type="match status" value="1"/>
</dbReference>
<dbReference type="OrthoDB" id="1418210at2"/>
<dbReference type="EMBL" id="CP001619">
    <property type="protein sequence ID" value="ACT93131.1"/>
    <property type="molecule type" value="Genomic_DNA"/>
</dbReference>
<evidence type="ECO:0000313" key="3">
    <source>
        <dbReference type="Proteomes" id="UP000002011"/>
    </source>
</evidence>
<organism evidence="2 3">
    <name type="scientific">Dyadobacter fermentans (strain ATCC 700827 / DSM 18053 / CIP 107007 / KCTC 52180 / NS114)</name>
    <dbReference type="NCBI Taxonomy" id="471854"/>
    <lineage>
        <taxon>Bacteria</taxon>
        <taxon>Pseudomonadati</taxon>
        <taxon>Bacteroidota</taxon>
        <taxon>Cytophagia</taxon>
        <taxon>Cytophagales</taxon>
        <taxon>Spirosomataceae</taxon>
        <taxon>Dyadobacter</taxon>
    </lineage>
</organism>